<protein>
    <submittedName>
        <fullName evidence="12">Uncharacterized protein</fullName>
    </submittedName>
</protein>
<keyword evidence="6 10" id="KW-0472">Membrane</keyword>
<keyword evidence="5 10" id="KW-1133">Transmembrane helix</keyword>
<comment type="similarity">
    <text evidence="8">Belongs to the IRC22 family.</text>
</comment>
<evidence type="ECO:0000256" key="2">
    <source>
        <dbReference type="ARBA" id="ARBA00022692"/>
    </source>
</evidence>
<comment type="subcellular location">
    <subcellularLocation>
        <location evidence="1">Endoplasmic reticulum membrane</location>
        <topology evidence="1">Single-pass type I membrane protein</topology>
    </subcellularLocation>
</comment>
<feature type="region of interest" description="Disordered" evidence="9">
    <location>
        <begin position="232"/>
        <end position="255"/>
    </location>
</feature>
<evidence type="ECO:0000256" key="11">
    <source>
        <dbReference type="SAM" id="SignalP"/>
    </source>
</evidence>
<name>A0A2T6ZN36_TUBBO</name>
<evidence type="ECO:0000313" key="13">
    <source>
        <dbReference type="Proteomes" id="UP000244722"/>
    </source>
</evidence>
<feature type="chain" id="PRO_5015437760" evidence="11">
    <location>
        <begin position="19"/>
        <end position="255"/>
    </location>
</feature>
<dbReference type="PANTHER" id="PTHR12924:SF0">
    <property type="entry name" value="TRANSLOCON-ASSOCIATED PROTEIN SUBUNIT ALPHA"/>
    <property type="match status" value="1"/>
</dbReference>
<dbReference type="AlphaFoldDB" id="A0A2T6ZN36"/>
<comment type="function">
    <text evidence="7">Is probably involved in a pathway contributing to genomic integrity.</text>
</comment>
<keyword evidence="13" id="KW-1185">Reference proteome</keyword>
<feature type="signal peptide" evidence="11">
    <location>
        <begin position="1"/>
        <end position="18"/>
    </location>
</feature>
<dbReference type="PANTHER" id="PTHR12924">
    <property type="entry name" value="TRANSLOCON-ASSOCIATED PROTEIN, ALPHA SUBUNIT"/>
    <property type="match status" value="1"/>
</dbReference>
<accession>A0A2T6ZN36</accession>
<keyword evidence="4" id="KW-0256">Endoplasmic reticulum</keyword>
<comment type="caution">
    <text evidence="12">The sequence shown here is derived from an EMBL/GenBank/DDBJ whole genome shotgun (WGS) entry which is preliminary data.</text>
</comment>
<dbReference type="Proteomes" id="UP000244722">
    <property type="component" value="Unassembled WGS sequence"/>
</dbReference>
<evidence type="ECO:0000256" key="4">
    <source>
        <dbReference type="ARBA" id="ARBA00022824"/>
    </source>
</evidence>
<evidence type="ECO:0000256" key="5">
    <source>
        <dbReference type="ARBA" id="ARBA00022989"/>
    </source>
</evidence>
<evidence type="ECO:0000256" key="6">
    <source>
        <dbReference type="ARBA" id="ARBA00023136"/>
    </source>
</evidence>
<evidence type="ECO:0000313" key="12">
    <source>
        <dbReference type="EMBL" id="PUU76897.1"/>
    </source>
</evidence>
<organism evidence="12 13">
    <name type="scientific">Tuber borchii</name>
    <name type="common">White truffle</name>
    <dbReference type="NCBI Taxonomy" id="42251"/>
    <lineage>
        <taxon>Eukaryota</taxon>
        <taxon>Fungi</taxon>
        <taxon>Dikarya</taxon>
        <taxon>Ascomycota</taxon>
        <taxon>Pezizomycotina</taxon>
        <taxon>Pezizomycetes</taxon>
        <taxon>Pezizales</taxon>
        <taxon>Tuberaceae</taxon>
        <taxon>Tuber</taxon>
    </lineage>
</organism>
<evidence type="ECO:0000256" key="10">
    <source>
        <dbReference type="SAM" id="Phobius"/>
    </source>
</evidence>
<evidence type="ECO:0000256" key="1">
    <source>
        <dbReference type="ARBA" id="ARBA00004115"/>
    </source>
</evidence>
<evidence type="ECO:0000256" key="7">
    <source>
        <dbReference type="ARBA" id="ARBA00037565"/>
    </source>
</evidence>
<feature type="compositionally biased region" description="Basic residues" evidence="9">
    <location>
        <begin position="234"/>
        <end position="255"/>
    </location>
</feature>
<keyword evidence="3 11" id="KW-0732">Signal</keyword>
<dbReference type="OrthoDB" id="1926781at2759"/>
<reference evidence="12 13" key="1">
    <citation type="submission" date="2017-04" db="EMBL/GenBank/DDBJ databases">
        <title>Draft genome sequence of Tuber borchii Vittad., a whitish edible truffle.</title>
        <authorList>
            <consortium name="DOE Joint Genome Institute"/>
            <person name="Murat C."/>
            <person name="Kuo A."/>
            <person name="Barry K.W."/>
            <person name="Clum A."/>
            <person name="Dockter R.B."/>
            <person name="Fauchery L."/>
            <person name="Iotti M."/>
            <person name="Kohler A."/>
            <person name="Labutti K."/>
            <person name="Lindquist E.A."/>
            <person name="Lipzen A."/>
            <person name="Ohm R.A."/>
            <person name="Wang M."/>
            <person name="Grigoriev I.V."/>
            <person name="Zambonelli A."/>
            <person name="Martin F.M."/>
        </authorList>
    </citation>
    <scope>NUCLEOTIDE SEQUENCE [LARGE SCALE GENOMIC DNA]</scope>
    <source>
        <strain evidence="12 13">Tbo3840</strain>
    </source>
</reference>
<proteinExistence type="inferred from homology"/>
<keyword evidence="2 10" id="KW-0812">Transmembrane</keyword>
<evidence type="ECO:0000256" key="9">
    <source>
        <dbReference type="SAM" id="MobiDB-lite"/>
    </source>
</evidence>
<gene>
    <name evidence="12" type="ORF">B9Z19DRAFT_1129015</name>
</gene>
<dbReference type="EMBL" id="NESQ01000170">
    <property type="protein sequence ID" value="PUU76897.1"/>
    <property type="molecule type" value="Genomic_DNA"/>
</dbReference>
<evidence type="ECO:0000256" key="8">
    <source>
        <dbReference type="ARBA" id="ARBA00038311"/>
    </source>
</evidence>
<evidence type="ECO:0000256" key="3">
    <source>
        <dbReference type="ARBA" id="ARBA00022729"/>
    </source>
</evidence>
<dbReference type="InterPro" id="IPR005595">
    <property type="entry name" value="TRAP_alpha"/>
</dbReference>
<sequence length="255" mass="27569">MRVPAFLSALLLPLTASAQLFGSNSVNPDPSAQPKLNITLRASFPDISNELVNVGSGNPSVKLVNGIPTRVSFDLANFEASPIFVEAVGGSLWDAGKDVAVRNLTSKKLGGVEVPKDQKIEIPYEFVNEMHPRDILLNLVMVLRFEGEIVTVTAYNQTVAVVEAPTSLLDPQLLFLYLILAVTVAYSGYFVYNTWLASVIPITKRSKSDAPKLVKPAPLLAQSGKYDESWIPAHHIKKPTTSRAKSGAKGRKGGD</sequence>
<feature type="transmembrane region" description="Helical" evidence="10">
    <location>
        <begin position="174"/>
        <end position="197"/>
    </location>
</feature>
<dbReference type="Pfam" id="PF03896">
    <property type="entry name" value="TRAP_alpha"/>
    <property type="match status" value="1"/>
</dbReference>
<dbReference type="GO" id="GO:0005789">
    <property type="term" value="C:endoplasmic reticulum membrane"/>
    <property type="evidence" value="ECO:0007669"/>
    <property type="project" value="UniProtKB-SubCell"/>
</dbReference>